<dbReference type="VEuPathDB" id="FungiDB:An06g00650"/>
<name>A0AAJ8BTU8_ASPNG</name>
<dbReference type="InterPro" id="IPR008040">
    <property type="entry name" value="Hydant_A_N"/>
</dbReference>
<protein>
    <recommendedName>
        <fullName evidence="1">Hydantoinase/oxoprolinase N-terminal domain-containing protein</fullName>
    </recommendedName>
</protein>
<dbReference type="Pfam" id="PF05378">
    <property type="entry name" value="Hydant_A_N"/>
    <property type="match status" value="1"/>
</dbReference>
<evidence type="ECO:0000259" key="1">
    <source>
        <dbReference type="Pfam" id="PF05378"/>
    </source>
</evidence>
<feature type="non-terminal residue" evidence="2">
    <location>
        <position position="149"/>
    </location>
</feature>
<evidence type="ECO:0000313" key="2">
    <source>
        <dbReference type="RefSeq" id="XP_059603792.1"/>
    </source>
</evidence>
<feature type="domain" description="Hydantoinase/oxoprolinase N-terminal" evidence="1">
    <location>
        <begin position="9"/>
        <end position="140"/>
    </location>
</feature>
<sequence>MPGSDKITISIDRGGTFTDVHAVVPGRPDIILKLLSVDPGHYQDAPTEGIRQILELVTGEPHPRGQPLKLDRIGSLRMGTTVATNALLERKGARSVLLTTKGFRDLLKIGDQSRPNIFDLSMARPGVLPEQVVEINERVVPCHPLADKD</sequence>
<dbReference type="PANTHER" id="PTHR11365:SF2">
    <property type="entry name" value="5-OXOPROLINASE"/>
    <property type="match status" value="1"/>
</dbReference>
<dbReference type="KEGG" id="ang:An06g00650"/>
<gene>
    <name evidence="2" type="ORF">An06g00650</name>
</gene>
<dbReference type="PANTHER" id="PTHR11365">
    <property type="entry name" value="5-OXOPROLINASE RELATED"/>
    <property type="match status" value="1"/>
</dbReference>
<reference evidence="2" key="1">
    <citation type="submission" date="2025-02" db="EMBL/GenBank/DDBJ databases">
        <authorList>
            <consortium name="NCBI Genome Project"/>
        </authorList>
    </citation>
    <scope>NUCLEOTIDE SEQUENCE</scope>
</reference>
<dbReference type="GeneID" id="84591181"/>
<dbReference type="InterPro" id="IPR045079">
    <property type="entry name" value="Oxoprolinase-like"/>
</dbReference>
<dbReference type="AlphaFoldDB" id="A0AAJ8BTU8"/>
<organism evidence="2">
    <name type="scientific">Aspergillus niger</name>
    <dbReference type="NCBI Taxonomy" id="5061"/>
    <lineage>
        <taxon>Eukaryota</taxon>
        <taxon>Fungi</taxon>
        <taxon>Dikarya</taxon>
        <taxon>Ascomycota</taxon>
        <taxon>Pezizomycotina</taxon>
        <taxon>Eurotiomycetes</taxon>
        <taxon>Eurotiomycetidae</taxon>
        <taxon>Eurotiales</taxon>
        <taxon>Aspergillaceae</taxon>
        <taxon>Aspergillus</taxon>
        <taxon>Aspergillus subgen. Circumdati</taxon>
    </lineage>
</organism>
<dbReference type="RefSeq" id="XP_059603792.1">
    <property type="nucleotide sequence ID" value="XM_059748028.1"/>
</dbReference>
<accession>A0AAJ8BTU8</accession>
<reference evidence="2" key="2">
    <citation type="submission" date="2025-08" db="UniProtKB">
        <authorList>
            <consortium name="RefSeq"/>
        </authorList>
    </citation>
    <scope>IDENTIFICATION</scope>
</reference>
<proteinExistence type="predicted"/>